<feature type="coiled-coil region" evidence="1">
    <location>
        <begin position="447"/>
        <end position="474"/>
    </location>
</feature>
<evidence type="ECO:0000256" key="2">
    <source>
        <dbReference type="SAM" id="MobiDB-lite"/>
    </source>
</evidence>
<dbReference type="Proteomes" id="UP000541636">
    <property type="component" value="Unassembled WGS sequence"/>
</dbReference>
<organism evidence="3 4">
    <name type="scientific">Oleiagrimonas citrea</name>
    <dbReference type="NCBI Taxonomy" id="1665687"/>
    <lineage>
        <taxon>Bacteria</taxon>
        <taxon>Pseudomonadati</taxon>
        <taxon>Pseudomonadota</taxon>
        <taxon>Gammaproteobacteria</taxon>
        <taxon>Lysobacterales</taxon>
        <taxon>Rhodanobacteraceae</taxon>
        <taxon>Oleiagrimonas</taxon>
    </lineage>
</organism>
<dbReference type="Pfam" id="PF13555">
    <property type="entry name" value="AAA_29"/>
    <property type="match status" value="1"/>
</dbReference>
<feature type="region of interest" description="Disordered" evidence="2">
    <location>
        <begin position="322"/>
        <end position="343"/>
    </location>
</feature>
<reference evidence="3 4" key="1">
    <citation type="journal article" date="2017" name="Int. J. Syst. Evol. Microbiol.">
        <title>Oleiagrimonas citrea sp. nov., a marine bacterium isolated from tidal flat sediment and emended description of the genus Oleiagrimonas Fang et al. 2015 and Oleiagrimonas soli.</title>
        <authorList>
            <person name="Yang S.H."/>
            <person name="Seo H.S."/>
            <person name="Seong C.N."/>
            <person name="Kwon K.K."/>
        </authorList>
    </citation>
    <scope>NUCLEOTIDE SEQUENCE [LARGE SCALE GENOMIC DNA]</scope>
    <source>
        <strain evidence="3 4">MEBiC09124</strain>
    </source>
</reference>
<dbReference type="EMBL" id="JAAZQD010000001">
    <property type="protein sequence ID" value="NKZ37340.1"/>
    <property type="molecule type" value="Genomic_DNA"/>
</dbReference>
<protein>
    <recommendedName>
        <fullName evidence="5">AAA family ATPase</fullName>
    </recommendedName>
</protein>
<feature type="compositionally biased region" description="Basic and acidic residues" evidence="2">
    <location>
        <begin position="322"/>
        <end position="339"/>
    </location>
</feature>
<dbReference type="Gene3D" id="3.40.50.300">
    <property type="entry name" value="P-loop containing nucleotide triphosphate hydrolases"/>
    <property type="match status" value="1"/>
</dbReference>
<sequence>MQLLERVHLVQFFLFEAQTLSLDTTSAIIAPNGAGKSALLDALQIVLLGADRNSIRFNAQAGGSTRARSIRDYCLGVFRSGDDGRKRRTATTYISLVFRDQTTGRPLTVGIALGASADEPDHRVYGMYLLSEVALELDDHLERIDGKELPLEWAGFAALAKQRCTEAGGALELPPTSERFVKDLLFRLRAAPSAHPDVHAYRKAFRNALNLQKQDDIDLWVRTLVAENRPTDIDRFRSLLETFRQIKEKIENVAQRIETAEAVEQQYTKIEAHVIRGASYRALAAEYRRDLLSEQVERAEQAFETAEDGLAAKRREFSKAKLESEAAEEAHAQADKRLQSSEGYGDQAQIDALAERDRERLAATQKTLLRQISFVRESLDEVAKLTLPGLDETLVAKARAPWDAWYTALASLTAKAALPWNAEAIHEQSRQALLMAQPIFEAVAGYARDWHAALDGAQERLKRAQQNVQRLGAGQAELSDAAGRLMNYLHDEGIEAQPVCDLVRVSDPAWQGAIEAYLRSNVEALLIPLQDEERAVRVYRSLRGARSVYGVKLALSSQARRHAARSERLSVNSAAALLESDNSDALAFLQRQLGDLVCVETEAALIKSRRGLTRDGLLAKGGGIERLRLPASDETKLGAKDNRARLRVVHQDLDAADRDVRELTPVVRKIERLQNAVARLTNPDEVAYVLHEHVLEHDNVERRLSQTLENHETAMDPDLLRLSERVRELREHMQASRHLIERLIKEEALAEKSVEDKHKLLEALRSEEAKAAQRAVDAFADVDVDPQRVEHQRDELNAKFDMLEERADRCEERARDNDQQRSRLLPEAWSALAQYAKDHGVKLDFSSNEWRPAKALMRRQLVWLRDTELASYQDQAQEAYATAVETFRANVASALYDNFTKLRYQINTLNRTLRSSPAFSNNERYQFHYEIVPDYRDLYRFIQNVAEQGGEDDLLSSAGEVPAAFRELIEESTAARSTIASPLDDYRRFFRFEVQIKQEDRIVGTLSERMRSGSGGEHRAPLYVIAGAALAAAYGKSDAHRGGLGLILLDEFGDKIDAQNARATVDYLRSLGLQLLLAAPDTAQGTLSGVLESYIELFRDGEFLQAERIDVKEAARTLLLSDQFDLHPELLEEETERISREQTSA</sequence>
<keyword evidence="1" id="KW-0175">Coiled coil</keyword>
<dbReference type="AlphaFoldDB" id="A0A846ZIF2"/>
<name>A0A846ZIF2_9GAMM</name>
<proteinExistence type="predicted"/>
<dbReference type="InterPro" id="IPR027417">
    <property type="entry name" value="P-loop_NTPase"/>
</dbReference>
<dbReference type="GO" id="GO:0006302">
    <property type="term" value="P:double-strand break repair"/>
    <property type="evidence" value="ECO:0007669"/>
    <property type="project" value="TreeGrafter"/>
</dbReference>
<comment type="caution">
    <text evidence="3">The sequence shown here is derived from an EMBL/GenBank/DDBJ whole genome shotgun (WGS) entry which is preliminary data.</text>
</comment>
<dbReference type="PANTHER" id="PTHR32182">
    <property type="entry name" value="DNA REPLICATION AND REPAIR PROTEIN RECF"/>
    <property type="match status" value="1"/>
</dbReference>
<feature type="coiled-coil region" evidence="1">
    <location>
        <begin position="793"/>
        <end position="820"/>
    </location>
</feature>
<accession>A0A846ZIF2</accession>
<evidence type="ECO:0000313" key="4">
    <source>
        <dbReference type="Proteomes" id="UP000541636"/>
    </source>
</evidence>
<keyword evidence="4" id="KW-1185">Reference proteome</keyword>
<evidence type="ECO:0000256" key="1">
    <source>
        <dbReference type="SAM" id="Coils"/>
    </source>
</evidence>
<evidence type="ECO:0008006" key="5">
    <source>
        <dbReference type="Google" id="ProtNLM"/>
    </source>
</evidence>
<evidence type="ECO:0000313" key="3">
    <source>
        <dbReference type="EMBL" id="NKZ37340.1"/>
    </source>
</evidence>
<dbReference type="PANTHER" id="PTHR32182:SF0">
    <property type="entry name" value="DNA REPLICATION AND REPAIR PROTEIN RECF"/>
    <property type="match status" value="1"/>
</dbReference>
<dbReference type="SUPFAM" id="SSF52540">
    <property type="entry name" value="P-loop containing nucleoside triphosphate hydrolases"/>
    <property type="match status" value="1"/>
</dbReference>
<dbReference type="GO" id="GO:0000731">
    <property type="term" value="P:DNA synthesis involved in DNA repair"/>
    <property type="evidence" value="ECO:0007669"/>
    <property type="project" value="TreeGrafter"/>
</dbReference>
<gene>
    <name evidence="3" type="ORF">HF690_00040</name>
</gene>
<dbReference type="Pfam" id="PF13558">
    <property type="entry name" value="SbcC_Walker_B"/>
    <property type="match status" value="1"/>
</dbReference>
<dbReference type="RefSeq" id="WP_168608027.1">
    <property type="nucleotide sequence ID" value="NZ_JAAZQD010000001.1"/>
</dbReference>